<dbReference type="Pfam" id="PF15781">
    <property type="entry name" value="ParE-like_toxin"/>
    <property type="match status" value="1"/>
</dbReference>
<gene>
    <name evidence="1" type="ORF">J2Z83_002443</name>
</gene>
<proteinExistence type="predicted"/>
<dbReference type="InterPro" id="IPR035093">
    <property type="entry name" value="RelE/ParE_toxin_dom_sf"/>
</dbReference>
<comment type="caution">
    <text evidence="1">The sequence shown here is derived from an EMBL/GenBank/DDBJ whole genome shotgun (WGS) entry which is preliminary data.</text>
</comment>
<evidence type="ECO:0000313" key="2">
    <source>
        <dbReference type="Proteomes" id="UP001519345"/>
    </source>
</evidence>
<protein>
    <submittedName>
        <fullName evidence="1">Txe/YoeB family toxin of Txe-Axe toxin-antitoxin module</fullName>
    </submittedName>
</protein>
<accession>A0ABS4IIC1</accession>
<evidence type="ECO:0000313" key="1">
    <source>
        <dbReference type="EMBL" id="MBP1970325.1"/>
    </source>
</evidence>
<dbReference type="EMBL" id="JAGGKX010000012">
    <property type="protein sequence ID" value="MBP1970325.1"/>
    <property type="molecule type" value="Genomic_DNA"/>
</dbReference>
<reference evidence="1 2" key="1">
    <citation type="submission" date="2021-03" db="EMBL/GenBank/DDBJ databases">
        <title>Genomic Encyclopedia of Type Strains, Phase IV (KMG-IV): sequencing the most valuable type-strain genomes for metagenomic binning, comparative biology and taxonomic classification.</title>
        <authorList>
            <person name="Goeker M."/>
        </authorList>
    </citation>
    <scope>NUCLEOTIDE SEQUENCE [LARGE SCALE GENOMIC DNA]</scope>
    <source>
        <strain evidence="1 2">DSM 25609</strain>
    </source>
</reference>
<dbReference type="RefSeq" id="WP_209463462.1">
    <property type="nucleotide sequence ID" value="NZ_CP110224.1"/>
</dbReference>
<keyword evidence="2" id="KW-1185">Reference proteome</keyword>
<dbReference type="Gene3D" id="3.30.2310.20">
    <property type="entry name" value="RelE-like"/>
    <property type="match status" value="1"/>
</dbReference>
<dbReference type="Proteomes" id="UP001519345">
    <property type="component" value="Unassembled WGS sequence"/>
</dbReference>
<organism evidence="1 2">
    <name type="scientific">Virgibacillus natechei</name>
    <dbReference type="NCBI Taxonomy" id="1216297"/>
    <lineage>
        <taxon>Bacteria</taxon>
        <taxon>Bacillati</taxon>
        <taxon>Bacillota</taxon>
        <taxon>Bacilli</taxon>
        <taxon>Bacillales</taxon>
        <taxon>Bacillaceae</taxon>
        <taxon>Virgibacillus</taxon>
    </lineage>
</organism>
<dbReference type="SUPFAM" id="SSF143011">
    <property type="entry name" value="RelE-like"/>
    <property type="match status" value="1"/>
</dbReference>
<dbReference type="InterPro" id="IPR031552">
    <property type="entry name" value="ParE-like_toxin"/>
</dbReference>
<sequence length="104" mass="12210">MSELLPYKIGKRAAKEFKRIRKTDQKLYRKMNEAIEFIRKNPFSGNAKTGDLKGYFCIDVSHIGTNYELCYTLEEDDTGDMILIVLMGPRENFYEQLKRYLGKT</sequence>
<name>A0ABS4IIC1_9BACI</name>